<keyword evidence="6" id="KW-1185">Reference proteome</keyword>
<keyword evidence="3" id="KW-0804">Transcription</keyword>
<dbReference type="SUPFAM" id="SSF48008">
    <property type="entry name" value="GntR ligand-binding domain-like"/>
    <property type="match status" value="1"/>
</dbReference>
<dbReference type="InterPro" id="IPR008920">
    <property type="entry name" value="TF_FadR/GntR_C"/>
</dbReference>
<dbReference type="InterPro" id="IPR000524">
    <property type="entry name" value="Tscrpt_reg_HTH_GntR"/>
</dbReference>
<name>A0ABS5FDM4_9BRAD</name>
<dbReference type="EMBL" id="JAFCJH010000004">
    <property type="protein sequence ID" value="MBR0794880.1"/>
    <property type="molecule type" value="Genomic_DNA"/>
</dbReference>
<proteinExistence type="predicted"/>
<dbReference type="InterPro" id="IPR011711">
    <property type="entry name" value="GntR_C"/>
</dbReference>
<dbReference type="Pfam" id="PF00392">
    <property type="entry name" value="GntR"/>
    <property type="match status" value="1"/>
</dbReference>
<dbReference type="RefSeq" id="WP_212396723.1">
    <property type="nucleotide sequence ID" value="NZ_JAFCJH010000004.1"/>
</dbReference>
<protein>
    <submittedName>
        <fullName evidence="5">GntR family transcriptional regulator</fullName>
    </submittedName>
</protein>
<dbReference type="SMART" id="SM00895">
    <property type="entry name" value="FCD"/>
    <property type="match status" value="1"/>
</dbReference>
<organism evidence="5 6">
    <name type="scientific">Bradyrhizobium jicamae</name>
    <dbReference type="NCBI Taxonomy" id="280332"/>
    <lineage>
        <taxon>Bacteria</taxon>
        <taxon>Pseudomonadati</taxon>
        <taxon>Pseudomonadota</taxon>
        <taxon>Alphaproteobacteria</taxon>
        <taxon>Hyphomicrobiales</taxon>
        <taxon>Nitrobacteraceae</taxon>
        <taxon>Bradyrhizobium</taxon>
    </lineage>
</organism>
<dbReference type="PRINTS" id="PR00035">
    <property type="entry name" value="HTHGNTR"/>
</dbReference>
<keyword evidence="1" id="KW-0805">Transcription regulation</keyword>
<gene>
    <name evidence="5" type="ORF">JQ615_05685</name>
</gene>
<dbReference type="Pfam" id="PF07729">
    <property type="entry name" value="FCD"/>
    <property type="match status" value="1"/>
</dbReference>
<evidence type="ECO:0000256" key="3">
    <source>
        <dbReference type="ARBA" id="ARBA00023163"/>
    </source>
</evidence>
<dbReference type="Gene3D" id="1.10.10.10">
    <property type="entry name" value="Winged helix-like DNA-binding domain superfamily/Winged helix DNA-binding domain"/>
    <property type="match status" value="1"/>
</dbReference>
<evidence type="ECO:0000256" key="1">
    <source>
        <dbReference type="ARBA" id="ARBA00023015"/>
    </source>
</evidence>
<evidence type="ECO:0000259" key="4">
    <source>
        <dbReference type="PROSITE" id="PS50949"/>
    </source>
</evidence>
<dbReference type="SUPFAM" id="SSF46785">
    <property type="entry name" value="Winged helix' DNA-binding domain"/>
    <property type="match status" value="1"/>
</dbReference>
<accession>A0ABS5FDM4</accession>
<dbReference type="Gene3D" id="1.20.120.530">
    <property type="entry name" value="GntR ligand-binding domain-like"/>
    <property type="match status" value="1"/>
</dbReference>
<evidence type="ECO:0000313" key="6">
    <source>
        <dbReference type="Proteomes" id="UP001315278"/>
    </source>
</evidence>
<evidence type="ECO:0000313" key="5">
    <source>
        <dbReference type="EMBL" id="MBR0794880.1"/>
    </source>
</evidence>
<dbReference type="PROSITE" id="PS50949">
    <property type="entry name" value="HTH_GNTR"/>
    <property type="match status" value="1"/>
</dbReference>
<dbReference type="PANTHER" id="PTHR43537:SF50">
    <property type="entry name" value="TRANSCRIPTIONAL REGULATORY PROTEIN"/>
    <property type="match status" value="1"/>
</dbReference>
<reference evidence="6" key="1">
    <citation type="journal article" date="2021" name="ISME J.">
        <title>Evolutionary origin and ecological implication of a unique nif island in free-living Bradyrhizobium lineages.</title>
        <authorList>
            <person name="Tao J."/>
        </authorList>
    </citation>
    <scope>NUCLEOTIDE SEQUENCE [LARGE SCALE GENOMIC DNA]</scope>
    <source>
        <strain evidence="6">SZCCT0434</strain>
    </source>
</reference>
<evidence type="ECO:0000256" key="2">
    <source>
        <dbReference type="ARBA" id="ARBA00023125"/>
    </source>
</evidence>
<dbReference type="InterPro" id="IPR036388">
    <property type="entry name" value="WH-like_DNA-bd_sf"/>
</dbReference>
<dbReference type="PANTHER" id="PTHR43537">
    <property type="entry name" value="TRANSCRIPTIONAL REGULATOR, GNTR FAMILY"/>
    <property type="match status" value="1"/>
</dbReference>
<dbReference type="CDD" id="cd07377">
    <property type="entry name" value="WHTH_GntR"/>
    <property type="match status" value="1"/>
</dbReference>
<keyword evidence="2" id="KW-0238">DNA-binding</keyword>
<dbReference type="InterPro" id="IPR036390">
    <property type="entry name" value="WH_DNA-bd_sf"/>
</dbReference>
<comment type="caution">
    <text evidence="5">The sequence shown here is derived from an EMBL/GenBank/DDBJ whole genome shotgun (WGS) entry which is preliminary data.</text>
</comment>
<dbReference type="SMART" id="SM00345">
    <property type="entry name" value="HTH_GNTR"/>
    <property type="match status" value="1"/>
</dbReference>
<feature type="domain" description="HTH gntR-type" evidence="4">
    <location>
        <begin position="15"/>
        <end position="82"/>
    </location>
</feature>
<sequence>MAQQTPDHVEPIHKRTLHGEVLPRLRDMIIEGVLEAGTRINETEIGARLGVSRTPLREAIKTLAGEGLIELVTSKGAVVRRFTRNDVANMLETIKLFEMSAAKAACVNATDAEIKALVKVHKTMVQEYRKRDRLSYYKLNQEIHSELVRLGGNPVIADLHGLIQARLKRIRYLGNQEPTKWAGALAEHEEMMKALTERDGNALAEVMGRHMDQTLLRVKDTL</sequence>
<dbReference type="Proteomes" id="UP001315278">
    <property type="component" value="Unassembled WGS sequence"/>
</dbReference>